<organism evidence="16 17">
    <name type="scientific">Ligilactobacillus apodemi DSM 16634 = JCM 16172</name>
    <dbReference type="NCBI Taxonomy" id="1423724"/>
    <lineage>
        <taxon>Bacteria</taxon>
        <taxon>Bacillati</taxon>
        <taxon>Bacillota</taxon>
        <taxon>Bacilli</taxon>
        <taxon>Lactobacillales</taxon>
        <taxon>Lactobacillaceae</taxon>
        <taxon>Ligilactobacillus</taxon>
    </lineage>
</organism>
<evidence type="ECO:0000256" key="13">
    <source>
        <dbReference type="HAMAP-Rule" id="MF_00384"/>
    </source>
</evidence>
<evidence type="ECO:0000313" key="17">
    <source>
        <dbReference type="Proteomes" id="UP000051324"/>
    </source>
</evidence>
<keyword evidence="17" id="KW-1185">Reference proteome</keyword>
<protein>
    <recommendedName>
        <fullName evidence="4 13">Homoserine kinase</fullName>
        <shortName evidence="13">HK</shortName>
        <shortName evidence="13">HSK</shortName>
        <ecNumber evidence="3 13">2.7.1.39</ecNumber>
    </recommendedName>
</protein>
<dbReference type="PRINTS" id="PR00958">
    <property type="entry name" value="HOMSERKINASE"/>
</dbReference>
<feature type="binding site" evidence="13">
    <location>
        <begin position="82"/>
        <end position="92"/>
    </location>
    <ligand>
        <name>ATP</name>
        <dbReference type="ChEBI" id="CHEBI:30616"/>
    </ligand>
</feature>
<evidence type="ECO:0000256" key="5">
    <source>
        <dbReference type="ARBA" id="ARBA00022605"/>
    </source>
</evidence>
<keyword evidence="13" id="KW-0963">Cytoplasm</keyword>
<keyword evidence="5 13" id="KW-0028">Amino-acid biosynthesis</keyword>
<comment type="pathway">
    <text evidence="1 13">Amino-acid biosynthesis; L-threonine biosynthesis; L-threonine from L-aspartate: step 4/5.</text>
</comment>
<dbReference type="UniPathway" id="UPA00050">
    <property type="reaction ID" value="UER00064"/>
</dbReference>
<dbReference type="PROSITE" id="PS00627">
    <property type="entry name" value="GHMP_KINASES_ATP"/>
    <property type="match status" value="1"/>
</dbReference>
<dbReference type="HAMAP" id="MF_00384">
    <property type="entry name" value="Homoser_kinase"/>
    <property type="match status" value="1"/>
</dbReference>
<proteinExistence type="inferred from homology"/>
<gene>
    <name evidence="13" type="primary">thrB</name>
    <name evidence="16" type="ORF">FC32_GL001628</name>
</gene>
<evidence type="ECO:0000256" key="4">
    <source>
        <dbReference type="ARBA" id="ARBA00017858"/>
    </source>
</evidence>
<comment type="similarity">
    <text evidence="2 13">Belongs to the GHMP kinase family. Homoserine kinase subfamily.</text>
</comment>
<dbReference type="GO" id="GO:0005524">
    <property type="term" value="F:ATP binding"/>
    <property type="evidence" value="ECO:0007669"/>
    <property type="project" value="UniProtKB-UniRule"/>
</dbReference>
<reference evidence="16 17" key="1">
    <citation type="journal article" date="2015" name="Genome Announc.">
        <title>Expanding the biotechnology potential of lactobacilli through comparative genomics of 213 strains and associated genera.</title>
        <authorList>
            <person name="Sun Z."/>
            <person name="Harris H.M."/>
            <person name="McCann A."/>
            <person name="Guo C."/>
            <person name="Argimon S."/>
            <person name="Zhang W."/>
            <person name="Yang X."/>
            <person name="Jeffery I.B."/>
            <person name="Cooney J.C."/>
            <person name="Kagawa T.F."/>
            <person name="Liu W."/>
            <person name="Song Y."/>
            <person name="Salvetti E."/>
            <person name="Wrobel A."/>
            <person name="Rasinkangas P."/>
            <person name="Parkhill J."/>
            <person name="Rea M.C."/>
            <person name="O'Sullivan O."/>
            <person name="Ritari J."/>
            <person name="Douillard F.P."/>
            <person name="Paul Ross R."/>
            <person name="Yang R."/>
            <person name="Briner A.E."/>
            <person name="Felis G.E."/>
            <person name="de Vos W.M."/>
            <person name="Barrangou R."/>
            <person name="Klaenhammer T.R."/>
            <person name="Caufield P.W."/>
            <person name="Cui Y."/>
            <person name="Zhang H."/>
            <person name="O'Toole P.W."/>
        </authorList>
    </citation>
    <scope>NUCLEOTIDE SEQUENCE [LARGE SCALE GENOMIC DNA]</scope>
    <source>
        <strain evidence="16 17">DSM 16634</strain>
    </source>
</reference>
<evidence type="ECO:0000256" key="7">
    <source>
        <dbReference type="ARBA" id="ARBA00022697"/>
    </source>
</evidence>
<keyword evidence="9 13" id="KW-0418">Kinase</keyword>
<evidence type="ECO:0000256" key="10">
    <source>
        <dbReference type="ARBA" id="ARBA00022840"/>
    </source>
</evidence>
<dbReference type="InterPro" id="IPR013750">
    <property type="entry name" value="GHMP_kinase_C_dom"/>
</dbReference>
<dbReference type="InterPro" id="IPR006203">
    <property type="entry name" value="GHMP_knse_ATP-bd_CS"/>
</dbReference>
<dbReference type="InterPro" id="IPR014721">
    <property type="entry name" value="Ribsml_uS5_D2-typ_fold_subgr"/>
</dbReference>
<dbReference type="Proteomes" id="UP000051324">
    <property type="component" value="Unassembled WGS sequence"/>
</dbReference>
<keyword evidence="10 13" id="KW-0067">ATP-binding</keyword>
<dbReference type="NCBIfam" id="TIGR00191">
    <property type="entry name" value="thrB"/>
    <property type="match status" value="1"/>
</dbReference>
<keyword evidence="7 13" id="KW-0791">Threonine biosynthesis</keyword>
<evidence type="ECO:0000256" key="6">
    <source>
        <dbReference type="ARBA" id="ARBA00022679"/>
    </source>
</evidence>
<evidence type="ECO:0000256" key="12">
    <source>
        <dbReference type="ARBA" id="ARBA00049954"/>
    </source>
</evidence>
<dbReference type="PANTHER" id="PTHR20861">
    <property type="entry name" value="HOMOSERINE/4-DIPHOSPHOCYTIDYL-2-C-METHYL-D-ERYTHRITOL KINASE"/>
    <property type="match status" value="1"/>
</dbReference>
<dbReference type="OrthoDB" id="9769912at2"/>
<comment type="function">
    <text evidence="12 13">Catalyzes the ATP-dependent phosphorylation of L-homoserine to L-homoserine phosphate.</text>
</comment>
<dbReference type="PATRIC" id="fig|1423724.4.peg.1692"/>
<evidence type="ECO:0000259" key="14">
    <source>
        <dbReference type="Pfam" id="PF00288"/>
    </source>
</evidence>
<dbReference type="InterPro" id="IPR020568">
    <property type="entry name" value="Ribosomal_Su5_D2-typ_SF"/>
</dbReference>
<sequence length="291" mass="30751">MTVKIVVPASSANLGPGFDSLGLAVNRYLTLEILAQNTASWQVEHELGSQVPSDEQNLIVQAALALDPDLSPLHFKVISEIPLARGLGSSSAAIVAGIKLAQHFSAKTFTDQELLEVATKIEGHPDNVAPALFGNLTISLLLNGQPKTLTATFPEIGLLAYIPDFELATKDSRSVLPAELPYKAAVRAGSVGNALVAALLTKDLDLIAELIELDGYHEPYRQKLVPHLATLRQIGHEVGAKGTYLSGAGPTVMTLLAPAKMPDFIAKAQAKGLTGEFVSLQIDQLGARVIG</sequence>
<feature type="domain" description="GHMP kinase C-terminal" evidence="15">
    <location>
        <begin position="196"/>
        <end position="257"/>
    </location>
</feature>
<dbReference type="PANTHER" id="PTHR20861:SF1">
    <property type="entry name" value="HOMOSERINE KINASE"/>
    <property type="match status" value="1"/>
</dbReference>
<keyword evidence="6 13" id="KW-0808">Transferase</keyword>
<evidence type="ECO:0000256" key="8">
    <source>
        <dbReference type="ARBA" id="ARBA00022741"/>
    </source>
</evidence>
<feature type="domain" description="GHMP kinase N-terminal" evidence="14">
    <location>
        <begin position="57"/>
        <end position="134"/>
    </location>
</feature>
<dbReference type="Pfam" id="PF08544">
    <property type="entry name" value="GHMP_kinases_C"/>
    <property type="match status" value="1"/>
</dbReference>
<comment type="catalytic activity">
    <reaction evidence="11 13">
        <text>L-homoserine + ATP = O-phospho-L-homoserine + ADP + H(+)</text>
        <dbReference type="Rhea" id="RHEA:13985"/>
        <dbReference type="ChEBI" id="CHEBI:15378"/>
        <dbReference type="ChEBI" id="CHEBI:30616"/>
        <dbReference type="ChEBI" id="CHEBI:57476"/>
        <dbReference type="ChEBI" id="CHEBI:57590"/>
        <dbReference type="ChEBI" id="CHEBI:456216"/>
        <dbReference type="EC" id="2.7.1.39"/>
    </reaction>
</comment>
<dbReference type="InterPro" id="IPR006204">
    <property type="entry name" value="GHMP_kinase_N_dom"/>
</dbReference>
<dbReference type="GO" id="GO:0009088">
    <property type="term" value="P:threonine biosynthetic process"/>
    <property type="evidence" value="ECO:0007669"/>
    <property type="project" value="UniProtKB-UniRule"/>
</dbReference>
<dbReference type="Gene3D" id="3.30.70.890">
    <property type="entry name" value="GHMP kinase, C-terminal domain"/>
    <property type="match status" value="1"/>
</dbReference>
<comment type="subcellular location">
    <subcellularLocation>
        <location evidence="13">Cytoplasm</location>
    </subcellularLocation>
</comment>
<dbReference type="InterPro" id="IPR036554">
    <property type="entry name" value="GHMP_kinase_C_sf"/>
</dbReference>
<dbReference type="InterPro" id="IPR000870">
    <property type="entry name" value="Homoserine_kinase"/>
</dbReference>
<evidence type="ECO:0000256" key="11">
    <source>
        <dbReference type="ARBA" id="ARBA00049375"/>
    </source>
</evidence>
<name>A0A0R1U215_9LACO</name>
<dbReference type="RefSeq" id="WP_025087238.1">
    <property type="nucleotide sequence ID" value="NZ_AZFT01000002.1"/>
</dbReference>
<comment type="caution">
    <text evidence="16">The sequence shown here is derived from an EMBL/GenBank/DDBJ whole genome shotgun (WGS) entry which is preliminary data.</text>
</comment>
<dbReference type="Gene3D" id="3.30.230.10">
    <property type="match status" value="1"/>
</dbReference>
<dbReference type="STRING" id="1423724.FC32_GL001628"/>
<accession>A0A0R1U215</accession>
<dbReference type="Pfam" id="PF00288">
    <property type="entry name" value="GHMP_kinases_N"/>
    <property type="match status" value="1"/>
</dbReference>
<evidence type="ECO:0000256" key="2">
    <source>
        <dbReference type="ARBA" id="ARBA00007370"/>
    </source>
</evidence>
<dbReference type="eggNOG" id="COG0083">
    <property type="taxonomic scope" value="Bacteria"/>
</dbReference>
<dbReference type="PIRSF" id="PIRSF000676">
    <property type="entry name" value="Homoser_kin"/>
    <property type="match status" value="1"/>
</dbReference>
<keyword evidence="8 13" id="KW-0547">Nucleotide-binding</keyword>
<dbReference type="GO" id="GO:0004413">
    <property type="term" value="F:homoserine kinase activity"/>
    <property type="evidence" value="ECO:0007669"/>
    <property type="project" value="UniProtKB-UniRule"/>
</dbReference>
<evidence type="ECO:0000256" key="9">
    <source>
        <dbReference type="ARBA" id="ARBA00022777"/>
    </source>
</evidence>
<dbReference type="SUPFAM" id="SSF54211">
    <property type="entry name" value="Ribosomal protein S5 domain 2-like"/>
    <property type="match status" value="1"/>
</dbReference>
<dbReference type="GO" id="GO:0005737">
    <property type="term" value="C:cytoplasm"/>
    <property type="evidence" value="ECO:0007669"/>
    <property type="project" value="UniProtKB-SubCell"/>
</dbReference>
<evidence type="ECO:0000313" key="16">
    <source>
        <dbReference type="EMBL" id="KRL87401.1"/>
    </source>
</evidence>
<dbReference type="EC" id="2.7.1.39" evidence="3 13"/>
<evidence type="ECO:0000256" key="1">
    <source>
        <dbReference type="ARBA" id="ARBA00005015"/>
    </source>
</evidence>
<evidence type="ECO:0000256" key="3">
    <source>
        <dbReference type="ARBA" id="ARBA00012078"/>
    </source>
</evidence>
<dbReference type="EMBL" id="AZFT01000002">
    <property type="protein sequence ID" value="KRL87401.1"/>
    <property type="molecule type" value="Genomic_DNA"/>
</dbReference>
<dbReference type="AlphaFoldDB" id="A0A0R1U215"/>
<evidence type="ECO:0000259" key="15">
    <source>
        <dbReference type="Pfam" id="PF08544"/>
    </source>
</evidence>
<dbReference type="SUPFAM" id="SSF55060">
    <property type="entry name" value="GHMP Kinase, C-terminal domain"/>
    <property type="match status" value="1"/>
</dbReference>